<dbReference type="SUPFAM" id="SSF51445">
    <property type="entry name" value="(Trans)glycosidases"/>
    <property type="match status" value="1"/>
</dbReference>
<comment type="subcellular location">
    <subcellularLocation>
        <location evidence="1">Secreted</location>
        <location evidence="1">Cell wall</location>
        <topology evidence="1">Peptidoglycan-anchor</topology>
    </subcellularLocation>
</comment>
<dbReference type="Gene3D" id="1.20.1270.90">
    <property type="entry name" value="AF1782-like"/>
    <property type="match status" value="1"/>
</dbReference>
<proteinExistence type="predicted"/>
<feature type="chain" id="PRO_5045801569" evidence="7">
    <location>
        <begin position="32"/>
        <end position="1329"/>
    </location>
</feature>
<evidence type="ECO:0000313" key="11">
    <source>
        <dbReference type="Proteomes" id="UP001235343"/>
    </source>
</evidence>
<dbReference type="InterPro" id="IPR008979">
    <property type="entry name" value="Galactose-bd-like_sf"/>
</dbReference>
<reference evidence="10 11" key="1">
    <citation type="submission" date="2023-06" db="EMBL/GenBank/DDBJ databases">
        <title>Aquibacillus rhizosphaerae LR5S19.</title>
        <authorList>
            <person name="Sun J.-Q."/>
        </authorList>
    </citation>
    <scope>NUCLEOTIDE SEQUENCE [LARGE SCALE GENOMIC DNA]</scope>
    <source>
        <strain evidence="10 11">LR5S19</strain>
    </source>
</reference>
<dbReference type="PANTHER" id="PTHR42767">
    <property type="entry name" value="ENDO-BETA-1,6-GALACTANASE"/>
    <property type="match status" value="1"/>
</dbReference>
<dbReference type="PANTHER" id="PTHR42767:SF1">
    <property type="entry name" value="ENDO-BETA-1,6-GALACTANASE-LIKE DOMAIN-CONTAINING PROTEIN"/>
    <property type="match status" value="1"/>
</dbReference>
<protein>
    <submittedName>
        <fullName evidence="10">Glycoside hydrolase</fullName>
    </submittedName>
</protein>
<dbReference type="InterPro" id="IPR035992">
    <property type="entry name" value="Ricin_B-like_lectins"/>
</dbReference>
<keyword evidence="3" id="KW-0964">Secreted</keyword>
<dbReference type="SUPFAM" id="SSF51011">
    <property type="entry name" value="Glycosyl hydrolase domain"/>
    <property type="match status" value="1"/>
</dbReference>
<name>A0ABT7LBC7_9BACI</name>
<keyword evidence="11" id="KW-1185">Reference proteome</keyword>
<dbReference type="Pfam" id="PF14587">
    <property type="entry name" value="Glyco_hydr_30_2"/>
    <property type="match status" value="1"/>
</dbReference>
<dbReference type="Gene3D" id="2.60.120.260">
    <property type="entry name" value="Galactose-binding domain-like"/>
    <property type="match status" value="1"/>
</dbReference>
<dbReference type="SUPFAM" id="SSF49785">
    <property type="entry name" value="Galactose-binding domain-like"/>
    <property type="match status" value="1"/>
</dbReference>
<dbReference type="Gene3D" id="2.80.10.50">
    <property type="match status" value="2"/>
</dbReference>
<keyword evidence="6" id="KW-1133">Transmembrane helix</keyword>
<comment type="caution">
    <text evidence="10">The sequence shown here is derived from an EMBL/GenBank/DDBJ whole genome shotgun (WGS) entry which is preliminary data.</text>
</comment>
<evidence type="ECO:0000256" key="6">
    <source>
        <dbReference type="SAM" id="Phobius"/>
    </source>
</evidence>
<keyword evidence="6" id="KW-0812">Transmembrane</keyword>
<dbReference type="InterPro" id="IPR011081">
    <property type="entry name" value="Big_4"/>
</dbReference>
<dbReference type="InterPro" id="IPR013780">
    <property type="entry name" value="Glyco_hydro_b"/>
</dbReference>
<evidence type="ECO:0000256" key="2">
    <source>
        <dbReference type="ARBA" id="ARBA00022512"/>
    </source>
</evidence>
<keyword evidence="6" id="KW-0472">Membrane</keyword>
<dbReference type="InterPro" id="IPR017853">
    <property type="entry name" value="GH"/>
</dbReference>
<dbReference type="Proteomes" id="UP001235343">
    <property type="component" value="Unassembled WGS sequence"/>
</dbReference>
<dbReference type="PROSITE" id="PS50022">
    <property type="entry name" value="FA58C_3"/>
    <property type="match status" value="1"/>
</dbReference>
<dbReference type="Pfam" id="PF22633">
    <property type="entry name" value="F5_F8_type_C_2"/>
    <property type="match status" value="1"/>
</dbReference>
<feature type="transmembrane region" description="Helical" evidence="6">
    <location>
        <begin position="1304"/>
        <end position="1323"/>
    </location>
</feature>
<dbReference type="SMART" id="SM00458">
    <property type="entry name" value="RICIN"/>
    <property type="match status" value="1"/>
</dbReference>
<dbReference type="InterPro" id="IPR019931">
    <property type="entry name" value="LPXTG_anchor"/>
</dbReference>
<dbReference type="PROSITE" id="PS50847">
    <property type="entry name" value="GRAM_POS_ANCHORING"/>
    <property type="match status" value="1"/>
</dbReference>
<dbReference type="Gene3D" id="3.20.20.80">
    <property type="entry name" value="Glycosidases"/>
    <property type="match status" value="1"/>
</dbReference>
<feature type="domain" description="F5/8 type C" evidence="8">
    <location>
        <begin position="812"/>
        <end position="962"/>
    </location>
</feature>
<dbReference type="Pfam" id="PF07554">
    <property type="entry name" value="FIVAR"/>
    <property type="match status" value="1"/>
</dbReference>
<evidence type="ECO:0000256" key="5">
    <source>
        <dbReference type="ARBA" id="ARBA00023088"/>
    </source>
</evidence>
<organism evidence="10 11">
    <name type="scientific">Aquibacillus rhizosphaerae</name>
    <dbReference type="NCBI Taxonomy" id="3051431"/>
    <lineage>
        <taxon>Bacteria</taxon>
        <taxon>Bacillati</taxon>
        <taxon>Bacillota</taxon>
        <taxon>Bacilli</taxon>
        <taxon>Bacillales</taxon>
        <taxon>Bacillaceae</taxon>
        <taxon>Aquibacillus</taxon>
    </lineage>
</organism>
<evidence type="ECO:0000256" key="3">
    <source>
        <dbReference type="ARBA" id="ARBA00022525"/>
    </source>
</evidence>
<dbReference type="InterPro" id="IPR000421">
    <property type="entry name" value="FA58C"/>
</dbReference>
<keyword evidence="10" id="KW-0378">Hydrolase</keyword>
<evidence type="ECO:0000256" key="1">
    <source>
        <dbReference type="ARBA" id="ARBA00004168"/>
    </source>
</evidence>
<dbReference type="Pfam" id="PF07532">
    <property type="entry name" value="Big_4"/>
    <property type="match status" value="2"/>
</dbReference>
<dbReference type="CDD" id="cd00161">
    <property type="entry name" value="beta-trefoil_Ricin-like"/>
    <property type="match status" value="1"/>
</dbReference>
<dbReference type="Pfam" id="PF00746">
    <property type="entry name" value="Gram_pos_anchor"/>
    <property type="match status" value="1"/>
</dbReference>
<evidence type="ECO:0000256" key="4">
    <source>
        <dbReference type="ARBA" id="ARBA00022729"/>
    </source>
</evidence>
<evidence type="ECO:0000313" key="10">
    <source>
        <dbReference type="EMBL" id="MDL4843161.1"/>
    </source>
</evidence>
<dbReference type="EMBL" id="JASTZU010000063">
    <property type="protein sequence ID" value="MDL4843161.1"/>
    <property type="molecule type" value="Genomic_DNA"/>
</dbReference>
<dbReference type="NCBIfam" id="TIGR01167">
    <property type="entry name" value="LPXTG_anchor"/>
    <property type="match status" value="1"/>
</dbReference>
<dbReference type="Pfam" id="PF14200">
    <property type="entry name" value="RicinB_lectin_2"/>
    <property type="match status" value="1"/>
</dbReference>
<accession>A0ABT7LBC7</accession>
<keyword evidence="4 7" id="KW-0732">Signal</keyword>
<sequence>MKRFISKFSKKAIALGSIVVLSLGLVTPATTTVQAKEAVLSTADKTVKLDPSYQQESFDGWGTALVWFANVTGGWPDEIRTELADALFGEDGLNLNIARYNIGGGDAPETEPYMRPGGAVPGYWNRPVEFDPPEDADEDWEEQEDWWNPDDPDHWNWDADANQQWWLEAAKAHGADKFEAFANSPPYFMTQSGYTSGNWDSTQDNIQADKYVEFSTYLTRVVNHLQDDLDIEIQTLSPVNEPNTNYWGAQGRQEGAHWDPSSQAKIINEVAKRIEELNLDTVISAMDETNPSTFRGNWSNYDTATKENVGQMNVHTYGTGGRTAVRDLAKIEDKRLWMSEVDLGPSGIPQDFDNIEPGLALSERITSDITNLEPSAWVLWQAIEDQVNMNAENENMNWGLIHVDFQPENFEGLEWHKNKKYYAMGNYTKFIRPGHHIINSDSSDTLAAMDKEGDKVVVVYTNQSNESEVVDFDLSGFETIGESASATPYVTSGQDNIAQKEAIAVTDDRLSATVGAKSITTFVISDVSGVENDASYLQEDKEFKIINKHSNKAMDLDEDGTSVVQNANNRNADNQEWSFRKVSDGYTNKETYKIISASGDVLTNDNGSAVLAIDENLDTQLWTLSTTSTEYTFINEDSGRLLEVGGQSTDDGASIGLWTANSGNNQAWYVVEAGVTSVESVHVWTTPGQAPVLPTKVNASYSDGETVEIEVEWDEMDAGQYAEAGEFVVEGTITDSSVKAEAIVSVSEIVSIVDEKVKTVPGIAPTLPTEVTANLGTGSQVTVPVSWDEMDESEYADLGQFTVTGSVEGTDVEAITYVKVAERANTNLALDANPSASFTGEWDSVDRINDGDYSSNRWTNWISGEWRASDWVALDFGEEKSISEVKFTFYDDEGGTRPPESLYLEYWDESEWVEIPGTQLDVEAEDEATLTFDRVTTSQVRVQMDAMPDTCIAIVEMEVIGIGDVPVSSSDASLSNILVTGEALADFDSGKLTYDVELATGTTEVPTVEVVPTDLFATYEVALPNDLPGDALVTVTSDDESTTETYTIHFTLENNDEIVDKAALSDKTKLAEELDEGSYTEASWSNLLTDLDNAQQVLDDASATQSEVDQAIDSLQTAMDSLVVIEDKEISVGETNQVFAGTTVSIENTDTKIKLPADLPEGTTLMVEKEELGNTSEQGIEIAGDVFTFTFSFPTGSESYTGDYLLTMGYDENDVESDEVAIYYFNESNENWENKGGKVEDGIIKLTVNHFSTYGVFAEVDTDVSDGQDGVNSGEEKEEITDQYEKNVEKGSGDELPETATSTYNFLVVGLLLLTSGATFIFIQRRKKV</sequence>
<keyword evidence="2" id="KW-0134">Cell wall</keyword>
<evidence type="ECO:0000256" key="7">
    <source>
        <dbReference type="SAM" id="SignalP"/>
    </source>
</evidence>
<feature type="domain" description="Gram-positive cocci surface proteins LPxTG" evidence="9">
    <location>
        <begin position="1296"/>
        <end position="1329"/>
    </location>
</feature>
<evidence type="ECO:0000259" key="8">
    <source>
        <dbReference type="PROSITE" id="PS50022"/>
    </source>
</evidence>
<dbReference type="RefSeq" id="WP_285934458.1">
    <property type="nucleotide sequence ID" value="NZ_JASTZU010000063.1"/>
</dbReference>
<dbReference type="Gene3D" id="2.60.40.1180">
    <property type="entry name" value="Golgi alpha-mannosidase II"/>
    <property type="match status" value="1"/>
</dbReference>
<evidence type="ECO:0000259" key="9">
    <source>
        <dbReference type="PROSITE" id="PS50847"/>
    </source>
</evidence>
<dbReference type="PROSITE" id="PS50231">
    <property type="entry name" value="RICIN_B_LECTIN"/>
    <property type="match status" value="1"/>
</dbReference>
<dbReference type="GO" id="GO:0016787">
    <property type="term" value="F:hydrolase activity"/>
    <property type="evidence" value="ECO:0007669"/>
    <property type="project" value="UniProtKB-KW"/>
</dbReference>
<gene>
    <name evidence="10" type="ORF">QQS35_22230</name>
</gene>
<keyword evidence="5" id="KW-0572">Peptidoglycan-anchor</keyword>
<dbReference type="InterPro" id="IPR000772">
    <property type="entry name" value="Ricin_B_lectin"/>
</dbReference>
<dbReference type="InterPro" id="IPR039514">
    <property type="entry name" value="6GAL-like"/>
</dbReference>
<feature type="signal peptide" evidence="7">
    <location>
        <begin position="1"/>
        <end position="31"/>
    </location>
</feature>
<dbReference type="SUPFAM" id="SSF50370">
    <property type="entry name" value="Ricin B-like lectins"/>
    <property type="match status" value="1"/>
</dbReference>
<dbReference type="InterPro" id="IPR039743">
    <property type="entry name" value="6GAL/EXGAL"/>
</dbReference>